<dbReference type="Pfam" id="PF16684">
    <property type="entry name" value="ResT-TelK_cat"/>
    <property type="match status" value="1"/>
</dbReference>
<evidence type="ECO:0000259" key="2">
    <source>
        <dbReference type="Pfam" id="PF16684"/>
    </source>
</evidence>
<evidence type="ECO:0000256" key="1">
    <source>
        <dbReference type="SAM" id="MobiDB-lite"/>
    </source>
</evidence>
<dbReference type="EMBL" id="WKLT01000046">
    <property type="protein sequence ID" value="MRY60567.1"/>
    <property type="molecule type" value="Genomic_DNA"/>
</dbReference>
<comment type="caution">
    <text evidence="3">The sequence shown here is derived from an EMBL/GenBank/DDBJ whole genome shotgun (WGS) entry which is preliminary data.</text>
</comment>
<dbReference type="InterPro" id="IPR032047">
    <property type="entry name" value="ResT/TelK_cat"/>
</dbReference>
<dbReference type="RefSeq" id="WP_151877654.1">
    <property type="nucleotide sequence ID" value="NZ_WKLT01000046.1"/>
</dbReference>
<protein>
    <recommendedName>
        <fullName evidence="2">Telomere resolvase ResT/TelK catalytic domain-containing protein</fullName>
    </recommendedName>
</protein>
<feature type="domain" description="Telomere resolvase ResT/TelK catalytic" evidence="2">
    <location>
        <begin position="179"/>
        <end position="379"/>
    </location>
</feature>
<dbReference type="Gene3D" id="1.10.443.30">
    <property type="entry name" value="Telomere resolvase"/>
    <property type="match status" value="1"/>
</dbReference>
<dbReference type="Proteomes" id="UP000463337">
    <property type="component" value="Unassembled WGS sequence"/>
</dbReference>
<gene>
    <name evidence="3" type="ORF">GKD59_22270</name>
</gene>
<feature type="region of interest" description="Disordered" evidence="1">
    <location>
        <begin position="481"/>
        <end position="506"/>
    </location>
</feature>
<proteinExistence type="predicted"/>
<dbReference type="AlphaFoldDB" id="A0A7K0GPD6"/>
<organism evidence="3 4">
    <name type="scientific">Parabacteroides distasonis</name>
    <dbReference type="NCBI Taxonomy" id="823"/>
    <lineage>
        <taxon>Bacteria</taxon>
        <taxon>Pseudomonadati</taxon>
        <taxon>Bacteroidota</taxon>
        <taxon>Bacteroidia</taxon>
        <taxon>Bacteroidales</taxon>
        <taxon>Tannerellaceae</taxon>
        <taxon>Parabacteroides</taxon>
    </lineage>
</organism>
<evidence type="ECO:0000313" key="3">
    <source>
        <dbReference type="EMBL" id="MRY60567.1"/>
    </source>
</evidence>
<dbReference type="InterPro" id="IPR038280">
    <property type="entry name" value="ResT/TelK_cat_sf"/>
</dbReference>
<accession>A0A7K0GPD6</accession>
<evidence type="ECO:0000313" key="4">
    <source>
        <dbReference type="Proteomes" id="UP000463337"/>
    </source>
</evidence>
<reference evidence="3 4" key="1">
    <citation type="journal article" date="2019" name="Nat. Med.">
        <title>A library of human gut bacterial isolates paired with longitudinal multiomics data enables mechanistic microbiome research.</title>
        <authorList>
            <person name="Poyet M."/>
            <person name="Groussin M."/>
            <person name="Gibbons S.M."/>
            <person name="Avila-Pacheco J."/>
            <person name="Jiang X."/>
            <person name="Kearney S.M."/>
            <person name="Perrotta A.R."/>
            <person name="Berdy B."/>
            <person name="Zhao S."/>
            <person name="Lieberman T.D."/>
            <person name="Swanson P.K."/>
            <person name="Smith M."/>
            <person name="Roesemann S."/>
            <person name="Alexander J.E."/>
            <person name="Rich S.A."/>
            <person name="Livny J."/>
            <person name="Vlamakis H."/>
            <person name="Clish C."/>
            <person name="Bullock K."/>
            <person name="Deik A."/>
            <person name="Scott J."/>
            <person name="Pierce K.A."/>
            <person name="Xavier R.J."/>
            <person name="Alm E.J."/>
        </authorList>
    </citation>
    <scope>NUCLEOTIDE SEQUENCE [LARGE SCALE GENOMIC DNA]</scope>
    <source>
        <strain evidence="3 4">BIOML-A41</strain>
    </source>
</reference>
<sequence>MKLTDGMDRTKYIVKAAKHIQEEGQEKGPKYITDRCGRVAKDEHKRLGWVVDQVSGELASNPQISHNHYINLMNNYRRAIKALGYKHHQIEKTLVTFINKYQEYRPEIAEMLDPSLPIDTLRENVILLKSQARSKSEFRSDLLGLRIEFHLYYLFEPKGIATDKRKEQVKEALNEKHENVIKINGDHIKELSTKILSEKDPSYTDLAVGLALATGRRANEIMKTASFKKSGERSLMFEGQLKTHNRYLFEEIGAYEIPCIVDSDLVIKGLKLLRKKTGAEILEYTDVTGRTVKKAVADGDTKDLRHNDAVNLRFTASLNQRVKAILGHGEFSFRTCRAIYVEIAFHEFRHNGESKAAFRSRVLGHSGGDKSTQNHYEGFELDSKVETIGVVDMGQNEADKSYNKQLLKHLEQYDATIAAYLRAPNWKHIHDWLKDQVKNGLQLDQITTSYLRKMCIINNKSLNANTIAKYLETLNLDKVPAGQEESHQEELEQEEEQKVSWPKAKDIKVQSKKEGDMWHVWTEVNGMRWENWSKGRKTEAVKALRQQYERESAEM</sequence>
<name>A0A7K0GPD6_PARDI</name>